<evidence type="ECO:0000313" key="1">
    <source>
        <dbReference type="EMBL" id="QHT06374.1"/>
    </source>
</evidence>
<sequence length="146" mass="16476">MTSFADPSNNQFIETRTMTTIATSTVTSIFKNVLGELRRNTKKVRHHSMSNHRRVTFFADADYLDKPEPAVTAIYTIRSATLIDSIKTKEEQDAEDAAAFAALSSRTLTCWRPARERTKKIEQTDEDAFAELSFIPLSADNLTNKN</sequence>
<dbReference type="AlphaFoldDB" id="A0A6C0CRP6"/>
<proteinExistence type="predicted"/>
<protein>
    <submittedName>
        <fullName evidence="1">Uncharacterized protein</fullName>
    </submittedName>
</protein>
<name>A0A6C0CRP6_9ZZZZ</name>
<dbReference type="EMBL" id="MN739468">
    <property type="protein sequence ID" value="QHT06374.1"/>
    <property type="molecule type" value="Genomic_DNA"/>
</dbReference>
<accession>A0A6C0CRP6</accession>
<reference evidence="1" key="1">
    <citation type="journal article" date="2020" name="Nature">
        <title>Giant virus diversity and host interactions through global metagenomics.</title>
        <authorList>
            <person name="Schulz F."/>
            <person name="Roux S."/>
            <person name="Paez-Espino D."/>
            <person name="Jungbluth S."/>
            <person name="Walsh D.A."/>
            <person name="Denef V.J."/>
            <person name="McMahon K.D."/>
            <person name="Konstantinidis K.T."/>
            <person name="Eloe-Fadrosh E.A."/>
            <person name="Kyrpides N.C."/>
            <person name="Woyke T."/>
        </authorList>
    </citation>
    <scope>NUCLEOTIDE SEQUENCE</scope>
    <source>
        <strain evidence="1">GVMAG-M-3300021425-30</strain>
    </source>
</reference>
<organism evidence="1">
    <name type="scientific">viral metagenome</name>
    <dbReference type="NCBI Taxonomy" id="1070528"/>
    <lineage>
        <taxon>unclassified sequences</taxon>
        <taxon>metagenomes</taxon>
        <taxon>organismal metagenomes</taxon>
    </lineage>
</organism>